<dbReference type="AlphaFoldDB" id="I2H2I0"/>
<feature type="transmembrane region" description="Helical" evidence="1">
    <location>
        <begin position="102"/>
        <end position="124"/>
    </location>
</feature>
<keyword evidence="3" id="KW-1185">Reference proteome</keyword>
<keyword evidence="1" id="KW-0472">Membrane</keyword>
<dbReference type="KEGG" id="tbl:TBLA_0D00740"/>
<dbReference type="InterPro" id="IPR035237">
    <property type="entry name" value="DUF5341"/>
</dbReference>
<keyword evidence="1" id="KW-1133">Transmembrane helix</keyword>
<reference evidence="2 3" key="1">
    <citation type="journal article" date="2011" name="Proc. Natl. Acad. Sci. U.S.A.">
        <title>Evolutionary erosion of yeast sex chromosomes by mating-type switching accidents.</title>
        <authorList>
            <person name="Gordon J.L."/>
            <person name="Armisen D."/>
            <person name="Proux-Wera E."/>
            <person name="Oheigeartaigh S.S."/>
            <person name="Byrne K.P."/>
            <person name="Wolfe K.H."/>
        </authorList>
    </citation>
    <scope>NUCLEOTIDE SEQUENCE [LARGE SCALE GENOMIC DNA]</scope>
    <source>
        <strain evidence="3">ATCC 34711 / CBS 6284 / DSM 70876 / NBRC 10599 / NRRL Y-10934 / UCD 77-7</strain>
    </source>
</reference>
<feature type="transmembrane region" description="Helical" evidence="1">
    <location>
        <begin position="72"/>
        <end position="95"/>
    </location>
</feature>
<evidence type="ECO:0000313" key="2">
    <source>
        <dbReference type="EMBL" id="CCH60582.1"/>
    </source>
</evidence>
<dbReference type="EMBL" id="HE806319">
    <property type="protein sequence ID" value="CCH60582.1"/>
    <property type="molecule type" value="Genomic_DNA"/>
</dbReference>
<dbReference type="Proteomes" id="UP000002866">
    <property type="component" value="Chromosome 4"/>
</dbReference>
<proteinExistence type="predicted"/>
<gene>
    <name evidence="2" type="primary">TBLA0D00740</name>
    <name evidence="2" type="ORF">TBLA_0D00740</name>
</gene>
<keyword evidence="1" id="KW-0812">Transmembrane</keyword>
<dbReference type="HOGENOM" id="CLU_778854_0_0_1"/>
<protein>
    <submittedName>
        <fullName evidence="2">Uncharacterized protein</fullName>
    </submittedName>
</protein>
<feature type="transmembrane region" description="Helical" evidence="1">
    <location>
        <begin position="12"/>
        <end position="30"/>
    </location>
</feature>
<dbReference type="GeneID" id="14495565"/>
<dbReference type="OrthoDB" id="4066181at2759"/>
<evidence type="ECO:0000256" key="1">
    <source>
        <dbReference type="SAM" id="Phobius"/>
    </source>
</evidence>
<accession>I2H2I0</accession>
<name>I2H2I0_HENB6</name>
<sequence>MFRGLFSNGYKIFRKFFVMGIFIMVIFFQFKSSRSNSNSPSNSFIRNIPKLENINTEIFIKRSYWDLGKVSAIAGLVLTAATALFTGLSPVICVLPATPQCWTLILGLTLTATIAGVTTSYVAYKEYMHDKVINGGQDAIGYSIVERYSFEYSCLNTTTHMYPAGNIEDSTTMLYPPDDLYDDVVSKFFNVGLGVPILTVANSTKKLAGNESLEVISIHWNSDLGKHTATHLEHYNVTAMANDIAEQYNSGYNGSGIYTKSNVITESNEKSSKCGNHSCYNNNKNQNNERRVVDWVSYNIGFGVDNQPLTAHGLRDWIKSIGVWDGNIVQFAKLFYNDGMTESWKWKIDIVTDDSISSSWFLGRKKRRTVTRGEAYLNQYGGVES</sequence>
<organism evidence="2 3">
    <name type="scientific">Henningerozyma blattae (strain ATCC 34711 / CBS 6284 / DSM 70876 / NBRC 10599 / NRRL Y-10934 / UCD 77-7)</name>
    <name type="common">Yeast</name>
    <name type="synonym">Tetrapisispora blattae</name>
    <dbReference type="NCBI Taxonomy" id="1071380"/>
    <lineage>
        <taxon>Eukaryota</taxon>
        <taxon>Fungi</taxon>
        <taxon>Dikarya</taxon>
        <taxon>Ascomycota</taxon>
        <taxon>Saccharomycotina</taxon>
        <taxon>Saccharomycetes</taxon>
        <taxon>Saccharomycetales</taxon>
        <taxon>Saccharomycetaceae</taxon>
        <taxon>Henningerozyma</taxon>
    </lineage>
</organism>
<dbReference type="Pfam" id="PF17276">
    <property type="entry name" value="DUF5341"/>
    <property type="match status" value="1"/>
</dbReference>
<dbReference type="InParanoid" id="I2H2I0"/>
<evidence type="ECO:0000313" key="3">
    <source>
        <dbReference type="Proteomes" id="UP000002866"/>
    </source>
</evidence>
<dbReference type="RefSeq" id="XP_004180101.1">
    <property type="nucleotide sequence ID" value="XM_004180053.1"/>
</dbReference>